<dbReference type="NCBIfam" id="TIGR02499">
    <property type="entry name" value="HrpE_YscL_not"/>
    <property type="match status" value="1"/>
</dbReference>
<dbReference type="InterPro" id="IPR012842">
    <property type="entry name" value="T3SS_SctL/SctL2"/>
</dbReference>
<keyword evidence="4" id="KW-0653">Protein transport</keyword>
<keyword evidence="7" id="KW-0175">Coiled coil</keyword>
<evidence type="ECO:0000256" key="8">
    <source>
        <dbReference type="SAM" id="MobiDB-lite"/>
    </source>
</evidence>
<comment type="caution">
    <text evidence="10">The sequence shown here is derived from an EMBL/GenBank/DDBJ whole genome shotgun (WGS) entry which is preliminary data.</text>
</comment>
<comment type="similarity">
    <text evidence="5">Belongs to the SctL stator family.</text>
</comment>
<dbReference type="AlphaFoldDB" id="A0A2P5KAG1"/>
<feature type="compositionally biased region" description="Acidic residues" evidence="8">
    <location>
        <begin position="311"/>
        <end position="349"/>
    </location>
</feature>
<dbReference type="PANTHER" id="PTHR34982:SF4">
    <property type="entry name" value="TYPE 3 SECRETION SYSTEM STATOR PROTEIN"/>
    <property type="match status" value="1"/>
</dbReference>
<feature type="region of interest" description="Disordered" evidence="8">
    <location>
        <begin position="299"/>
        <end position="364"/>
    </location>
</feature>
<dbReference type="GO" id="GO:0030254">
    <property type="term" value="P:protein secretion by the type III secretion system"/>
    <property type="evidence" value="ECO:0007669"/>
    <property type="project" value="InterPro"/>
</dbReference>
<evidence type="ECO:0000256" key="7">
    <source>
        <dbReference type="SAM" id="Coils"/>
    </source>
</evidence>
<dbReference type="EMBL" id="PRDW01000006">
    <property type="protein sequence ID" value="PPB83699.1"/>
    <property type="molecule type" value="Genomic_DNA"/>
</dbReference>
<sequence length="364" mass="40071">MAIWLRSPYCLPETLVARVGAGSDIIPAQEFGALMTIEQAYAQLEADRRAAIERAEKEAAALIDAAHDAAQQILDDAKREYETAAERGYQEGEQRALSEWMERLAELADGERRMQVRMRERLAQIVTVGVEQIVQVQHSDALFERALEVVDRIVEGAAYVRVVVSEMDHDKACVAFERLAVRWREMGCPFPLTVVADRQLPAGSCICESDFGSIDASLATQLRAMRTAITRTLKRSLVEMEETGKGTDRVAQSDVRLSADGDEDQLGDDVCDEGAGDEEILDGDLVDDTDAEEDAMNVGEDAADAEKEDAADTEEDTADIGEDATDVEEYVADVDEDEGELDDDADVVSDEWGRFIRGESERAP</sequence>
<feature type="coiled-coil region" evidence="7">
    <location>
        <begin position="34"/>
        <end position="87"/>
    </location>
</feature>
<dbReference type="PANTHER" id="PTHR34982">
    <property type="entry name" value="YOP PROTEINS TRANSLOCATION PROTEIN L"/>
    <property type="match status" value="1"/>
</dbReference>
<keyword evidence="2" id="KW-0813">Transport</keyword>
<evidence type="ECO:0000256" key="1">
    <source>
        <dbReference type="ARBA" id="ARBA00004496"/>
    </source>
</evidence>
<keyword evidence="11" id="KW-1185">Reference proteome</keyword>
<dbReference type="Gene3D" id="1.20.120.1510">
    <property type="match status" value="1"/>
</dbReference>
<feature type="compositionally biased region" description="Acidic residues" evidence="8">
    <location>
        <begin position="260"/>
        <end position="286"/>
    </location>
</feature>
<comment type="subcellular location">
    <subcellularLocation>
        <location evidence="1">Cytoplasm</location>
    </subcellularLocation>
</comment>
<dbReference type="Proteomes" id="UP000243096">
    <property type="component" value="Unassembled WGS sequence"/>
</dbReference>
<dbReference type="OrthoDB" id="6008834at2"/>
<evidence type="ECO:0000259" key="9">
    <source>
        <dbReference type="Pfam" id="PF02108"/>
    </source>
</evidence>
<accession>A0A2P5KAG1</accession>
<dbReference type="InterPro" id="IPR018035">
    <property type="entry name" value="Flagellar_FliH/T3SS_HrpE"/>
</dbReference>
<evidence type="ECO:0000256" key="6">
    <source>
        <dbReference type="ARBA" id="ARBA00040494"/>
    </source>
</evidence>
<feature type="region of interest" description="Disordered" evidence="8">
    <location>
        <begin position="240"/>
        <end position="286"/>
    </location>
</feature>
<feature type="compositionally biased region" description="Basic and acidic residues" evidence="8">
    <location>
        <begin position="351"/>
        <end position="364"/>
    </location>
</feature>
<evidence type="ECO:0000256" key="2">
    <source>
        <dbReference type="ARBA" id="ARBA00022448"/>
    </source>
</evidence>
<dbReference type="InterPro" id="IPR051472">
    <property type="entry name" value="T3SS_Stator/FliH"/>
</dbReference>
<evidence type="ECO:0000313" key="10">
    <source>
        <dbReference type="EMBL" id="PPB83699.1"/>
    </source>
</evidence>
<dbReference type="GO" id="GO:0005829">
    <property type="term" value="C:cytosol"/>
    <property type="evidence" value="ECO:0007669"/>
    <property type="project" value="TreeGrafter"/>
</dbReference>
<name>A0A2P5KAG1_9BURK</name>
<evidence type="ECO:0000313" key="11">
    <source>
        <dbReference type="Proteomes" id="UP000243096"/>
    </source>
</evidence>
<evidence type="ECO:0000256" key="3">
    <source>
        <dbReference type="ARBA" id="ARBA00022490"/>
    </source>
</evidence>
<gene>
    <name evidence="10" type="ORF">B0O95_10690</name>
</gene>
<evidence type="ECO:0000256" key="4">
    <source>
        <dbReference type="ARBA" id="ARBA00022927"/>
    </source>
</evidence>
<keyword evidence="3" id="KW-0963">Cytoplasm</keyword>
<reference evidence="10 11" key="1">
    <citation type="submission" date="2018-01" db="EMBL/GenBank/DDBJ databases">
        <title>Genomic Encyclopedia of Type Strains, Phase III (KMG-III): the genomes of soil and plant-associated and newly described type strains.</title>
        <authorList>
            <person name="Whitman W."/>
        </authorList>
    </citation>
    <scope>NUCLEOTIDE SEQUENCE [LARGE SCALE GENOMIC DNA]</scope>
    <source>
        <strain evidence="10 11">HKI456</strain>
    </source>
</reference>
<feature type="domain" description="Flagellar assembly protein FliH/Type III secretion system HrpE" evidence="9">
    <location>
        <begin position="104"/>
        <end position="223"/>
    </location>
</feature>
<proteinExistence type="inferred from homology"/>
<protein>
    <recommendedName>
        <fullName evidence="6">Type 3 secretion system stator protein</fullName>
    </recommendedName>
</protein>
<dbReference type="Pfam" id="PF02108">
    <property type="entry name" value="FliH"/>
    <property type="match status" value="1"/>
</dbReference>
<organism evidence="10 11">
    <name type="scientific">Mycetohabitans endofungorum</name>
    <dbReference type="NCBI Taxonomy" id="417203"/>
    <lineage>
        <taxon>Bacteria</taxon>
        <taxon>Pseudomonadati</taxon>
        <taxon>Pseudomonadota</taxon>
        <taxon>Betaproteobacteria</taxon>
        <taxon>Burkholderiales</taxon>
        <taxon>Burkholderiaceae</taxon>
        <taxon>Mycetohabitans</taxon>
    </lineage>
</organism>
<evidence type="ECO:0000256" key="5">
    <source>
        <dbReference type="ARBA" id="ARBA00024335"/>
    </source>
</evidence>